<dbReference type="GO" id="GO:0005737">
    <property type="term" value="C:cytoplasm"/>
    <property type="evidence" value="ECO:0007669"/>
    <property type="project" value="UniProtKB-ARBA"/>
</dbReference>
<dbReference type="GO" id="GO:0046872">
    <property type="term" value="F:metal ion binding"/>
    <property type="evidence" value="ECO:0007669"/>
    <property type="project" value="UniProtKB-KW"/>
</dbReference>
<protein>
    <recommendedName>
        <fullName evidence="9">Nudix hydrolase domain-containing protein</fullName>
    </recommendedName>
</protein>
<dbReference type="Proteomes" id="UP000886885">
    <property type="component" value="Chromosome 4D"/>
</dbReference>
<dbReference type="InterPro" id="IPR000086">
    <property type="entry name" value="NUDIX_hydrolase_dom"/>
</dbReference>
<dbReference type="GO" id="GO:0015937">
    <property type="term" value="P:coenzyme A biosynthetic process"/>
    <property type="evidence" value="ECO:0007669"/>
    <property type="project" value="UniProtKB-ARBA"/>
</dbReference>
<evidence type="ECO:0000313" key="11">
    <source>
        <dbReference type="Proteomes" id="UP000886885"/>
    </source>
</evidence>
<gene>
    <name evidence="10" type="ORF">POTOM_016920</name>
</gene>
<keyword evidence="5" id="KW-0460">Magnesium</keyword>
<evidence type="ECO:0000256" key="2">
    <source>
        <dbReference type="ARBA" id="ARBA00001946"/>
    </source>
</evidence>
<keyword evidence="3" id="KW-0479">Metal-binding</keyword>
<dbReference type="GO" id="GO:0006637">
    <property type="term" value="P:acyl-CoA metabolic process"/>
    <property type="evidence" value="ECO:0007669"/>
    <property type="project" value="UniProtKB-ARBA"/>
</dbReference>
<keyword evidence="8" id="KW-0812">Transmembrane</keyword>
<keyword evidence="6" id="KW-0464">Manganese</keyword>
<feature type="region of interest" description="Disordered" evidence="7">
    <location>
        <begin position="1"/>
        <end position="39"/>
    </location>
</feature>
<proteinExistence type="predicted"/>
<evidence type="ECO:0000256" key="7">
    <source>
        <dbReference type="SAM" id="MobiDB-lite"/>
    </source>
</evidence>
<feature type="domain" description="Nudix hydrolase" evidence="9">
    <location>
        <begin position="45"/>
        <end position="194"/>
    </location>
</feature>
<dbReference type="PANTHER" id="PTHR12992">
    <property type="entry name" value="NUDIX HYDROLASE"/>
    <property type="match status" value="1"/>
</dbReference>
<name>A0A8X7ZZD1_POPTO</name>
<comment type="cofactor">
    <cofactor evidence="1">
        <name>Mn(2+)</name>
        <dbReference type="ChEBI" id="CHEBI:29035"/>
    </cofactor>
</comment>
<organism evidence="10 11">
    <name type="scientific">Populus tomentosa</name>
    <name type="common">Chinese white poplar</name>
    <dbReference type="NCBI Taxonomy" id="118781"/>
    <lineage>
        <taxon>Eukaryota</taxon>
        <taxon>Viridiplantae</taxon>
        <taxon>Streptophyta</taxon>
        <taxon>Embryophyta</taxon>
        <taxon>Tracheophyta</taxon>
        <taxon>Spermatophyta</taxon>
        <taxon>Magnoliopsida</taxon>
        <taxon>eudicotyledons</taxon>
        <taxon>Gunneridae</taxon>
        <taxon>Pentapetalae</taxon>
        <taxon>rosids</taxon>
        <taxon>fabids</taxon>
        <taxon>Malpighiales</taxon>
        <taxon>Salicaceae</taxon>
        <taxon>Saliceae</taxon>
        <taxon>Populus</taxon>
    </lineage>
</organism>
<dbReference type="GO" id="GO:0010945">
    <property type="term" value="F:coenzyme A diphosphatase activity"/>
    <property type="evidence" value="ECO:0007669"/>
    <property type="project" value="InterPro"/>
</dbReference>
<keyword evidence="11" id="KW-1185">Reference proteome</keyword>
<evidence type="ECO:0000256" key="3">
    <source>
        <dbReference type="ARBA" id="ARBA00022723"/>
    </source>
</evidence>
<keyword evidence="4" id="KW-0378">Hydrolase</keyword>
<comment type="cofactor">
    <cofactor evidence="2">
        <name>Mg(2+)</name>
        <dbReference type="ChEBI" id="CHEBI:18420"/>
    </cofactor>
</comment>
<dbReference type="Pfam" id="PF00293">
    <property type="entry name" value="NUDIX"/>
    <property type="match status" value="1"/>
</dbReference>
<sequence>MASENRGEKTQKLISLSRRLSLYEPPPHLNNPARRQHGIPKSANLKRAAVLICIFEGNDGELRVILTQRSSQLSSHSGPNRLCFDAGEVALPGGKREEGDADDIATALREAKEEIGLDPSLVDVVTVIEPYMTRFHVTVVPVIGILFDKKAFNPTPDASEVESVFDVPLEMFLKNENRREVEDEWMGDKFLCHFFDYQSGEKGFVIWAFTAAILIRVATIVYQRPPAFLERRPTLWNGIPDKDLAKL</sequence>
<keyword evidence="8" id="KW-0472">Membrane</keyword>
<dbReference type="InterPro" id="IPR045121">
    <property type="entry name" value="CoAse"/>
</dbReference>
<evidence type="ECO:0000256" key="8">
    <source>
        <dbReference type="SAM" id="Phobius"/>
    </source>
</evidence>
<comment type="caution">
    <text evidence="10">The sequence shown here is derived from an EMBL/GenBank/DDBJ whole genome shotgun (WGS) entry which is preliminary data.</text>
</comment>
<dbReference type="EMBL" id="JAAWWB010000008">
    <property type="protein sequence ID" value="KAG6777117.1"/>
    <property type="molecule type" value="Genomic_DNA"/>
</dbReference>
<keyword evidence="8" id="KW-1133">Transmembrane helix</keyword>
<dbReference type="GO" id="GO:0008893">
    <property type="term" value="F:guanosine-3',5'-bis(diphosphate) 3'-diphosphatase activity"/>
    <property type="evidence" value="ECO:0007669"/>
    <property type="project" value="UniProtKB-ARBA"/>
</dbReference>
<reference evidence="10" key="1">
    <citation type="journal article" date="2020" name="bioRxiv">
        <title>Hybrid origin of Populus tomentosa Carr. identified through genome sequencing and phylogenomic analysis.</title>
        <authorList>
            <person name="An X."/>
            <person name="Gao K."/>
            <person name="Chen Z."/>
            <person name="Li J."/>
            <person name="Yang X."/>
            <person name="Yang X."/>
            <person name="Zhou J."/>
            <person name="Guo T."/>
            <person name="Zhao T."/>
            <person name="Huang S."/>
            <person name="Miao D."/>
            <person name="Khan W.U."/>
            <person name="Rao P."/>
            <person name="Ye M."/>
            <person name="Lei B."/>
            <person name="Liao W."/>
            <person name="Wang J."/>
            <person name="Ji L."/>
            <person name="Li Y."/>
            <person name="Guo B."/>
            <person name="Mustafa N.S."/>
            <person name="Li S."/>
            <person name="Yun Q."/>
            <person name="Keller S.R."/>
            <person name="Mao J."/>
            <person name="Zhang R."/>
            <person name="Strauss S.H."/>
        </authorList>
    </citation>
    <scope>NUCLEOTIDE SEQUENCE</scope>
    <source>
        <strain evidence="10">GM15</strain>
        <tissue evidence="10">Leaf</tissue>
    </source>
</reference>
<dbReference type="AlphaFoldDB" id="A0A8X7ZZD1"/>
<dbReference type="PANTHER" id="PTHR12992:SF41">
    <property type="entry name" value="NUDIX HYDROLASE 11"/>
    <property type="match status" value="1"/>
</dbReference>
<evidence type="ECO:0000256" key="1">
    <source>
        <dbReference type="ARBA" id="ARBA00001936"/>
    </source>
</evidence>
<dbReference type="FunFam" id="3.90.79.10:FF:000036">
    <property type="entry name" value="Nudix hydrolase 11"/>
    <property type="match status" value="1"/>
</dbReference>
<accession>A0A8X7ZZD1</accession>
<feature type="compositionally biased region" description="Basic and acidic residues" evidence="7">
    <location>
        <begin position="1"/>
        <end position="11"/>
    </location>
</feature>
<evidence type="ECO:0000313" key="10">
    <source>
        <dbReference type="EMBL" id="KAG6777117.1"/>
    </source>
</evidence>
<dbReference type="CDD" id="cd03426">
    <property type="entry name" value="NUDIX_CoAse_Nudt7"/>
    <property type="match status" value="1"/>
</dbReference>
<evidence type="ECO:0000256" key="6">
    <source>
        <dbReference type="ARBA" id="ARBA00023211"/>
    </source>
</evidence>
<evidence type="ECO:0000256" key="4">
    <source>
        <dbReference type="ARBA" id="ARBA00022801"/>
    </source>
</evidence>
<feature type="transmembrane region" description="Helical" evidence="8">
    <location>
        <begin position="204"/>
        <end position="222"/>
    </location>
</feature>
<dbReference type="GO" id="GO:0015938">
    <property type="term" value="P:coenzyme A catabolic process"/>
    <property type="evidence" value="ECO:0007669"/>
    <property type="project" value="TreeGrafter"/>
</dbReference>
<evidence type="ECO:0000259" key="9">
    <source>
        <dbReference type="PROSITE" id="PS51462"/>
    </source>
</evidence>
<dbReference type="OrthoDB" id="206213at2759"/>
<dbReference type="PROSITE" id="PS51462">
    <property type="entry name" value="NUDIX"/>
    <property type="match status" value="1"/>
</dbReference>
<evidence type="ECO:0000256" key="5">
    <source>
        <dbReference type="ARBA" id="ARBA00022842"/>
    </source>
</evidence>